<evidence type="ECO:0000313" key="2">
    <source>
        <dbReference type="Proteomes" id="UP000242855"/>
    </source>
</evidence>
<dbReference type="GeneID" id="96781948"/>
<protein>
    <submittedName>
        <fullName evidence="1">Uncharacterized protein</fullName>
    </submittedName>
</protein>
<sequence>MKKIILLVSLSLIGYKTTAQDCEKEAQIQIINKIKNYDPTDLVPYSKDGEKWAFVDAKTKKQVTDFVLDYAEMFNPHFRTYLKDCEVNIKSDYSFKSEKIQIFQMEADEDTPPKSKATKENLGFDVNIKGKMTAYSKSYKRGDWDNQNISSPIKHNNSYYAILHKKEEDVLINQEGLEQEGFRFKKLISTPYKNNGEEVLYVEDFQNQKGFITLSGRKILYGELISYPFSFYDVLGFSVQNNQDTYVSDITLSGVLDLTTQTWIIKTQKKYKIYRMIISTTEKIDEKDFKNRDKAKIYFLALKGKKHFVLDMKGKPILPKK</sequence>
<proteinExistence type="predicted"/>
<reference evidence="1 2" key="1">
    <citation type="journal article" date="2017" name="Genome Announc.">
        <title>Twelve Complete Reference Genomes of Clinical Isolates in the Capnocytophaga Genus.</title>
        <authorList>
            <person name="Villarma A."/>
            <person name="Gulvik C.A."/>
            <person name="Rowe L.A."/>
            <person name="Sheth M."/>
            <person name="Juieng P."/>
            <person name="Nicholson A.C."/>
            <person name="Loparev V.N."/>
            <person name="McQuiston J.R."/>
        </authorList>
    </citation>
    <scope>NUCLEOTIDE SEQUENCE [LARGE SCALE GENOMIC DNA]</scope>
    <source>
        <strain evidence="1 2">G7591</strain>
    </source>
</reference>
<gene>
    <name evidence="1" type="ORF">CGC48_09055</name>
</gene>
<accession>A0A250E734</accession>
<name>A0A250E734_9FLAO</name>
<evidence type="ECO:0000313" key="1">
    <source>
        <dbReference type="EMBL" id="ATA68760.1"/>
    </source>
</evidence>
<organism evidence="1 2">
    <name type="scientific">Capnocytophaga cynodegmi</name>
    <dbReference type="NCBI Taxonomy" id="28189"/>
    <lineage>
        <taxon>Bacteria</taxon>
        <taxon>Pseudomonadati</taxon>
        <taxon>Bacteroidota</taxon>
        <taxon>Flavobacteriia</taxon>
        <taxon>Flavobacteriales</taxon>
        <taxon>Flavobacteriaceae</taxon>
        <taxon>Capnocytophaga</taxon>
    </lineage>
</organism>
<dbReference type="AlphaFoldDB" id="A0A250E734"/>
<dbReference type="RefSeq" id="WP_098029315.1">
    <property type="nucleotide sequence ID" value="NZ_BQMH01000002.1"/>
</dbReference>
<dbReference type="KEGG" id="ccyn:CGC48_09055"/>
<dbReference type="EMBL" id="CP022378">
    <property type="protein sequence ID" value="ATA68760.1"/>
    <property type="molecule type" value="Genomic_DNA"/>
</dbReference>
<dbReference type="Proteomes" id="UP000242855">
    <property type="component" value="Chromosome"/>
</dbReference>